<dbReference type="SUPFAM" id="SSF57701">
    <property type="entry name" value="Zn2/Cys6 DNA-binding domain"/>
    <property type="match status" value="1"/>
</dbReference>
<dbReference type="Gene3D" id="4.10.240.10">
    <property type="entry name" value="Zn(2)-C6 fungal-type DNA-binding domain"/>
    <property type="match status" value="1"/>
</dbReference>
<feature type="domain" description="Zn(2)-C6 fungal-type" evidence="4">
    <location>
        <begin position="36"/>
        <end position="67"/>
    </location>
</feature>
<name>A0A8H7MCW8_9PEZI</name>
<dbReference type="Proteomes" id="UP000627934">
    <property type="component" value="Unassembled WGS sequence"/>
</dbReference>
<dbReference type="GO" id="GO:0008270">
    <property type="term" value="F:zinc ion binding"/>
    <property type="evidence" value="ECO:0007669"/>
    <property type="project" value="InterPro"/>
</dbReference>
<protein>
    <recommendedName>
        <fullName evidence="4">Zn(2)-C6 fungal-type domain-containing protein</fullName>
    </recommendedName>
</protein>
<dbReference type="GO" id="GO:0016831">
    <property type="term" value="F:carboxy-lyase activity"/>
    <property type="evidence" value="ECO:0007669"/>
    <property type="project" value="TreeGrafter"/>
</dbReference>
<evidence type="ECO:0000313" key="6">
    <source>
        <dbReference type="Proteomes" id="UP000627934"/>
    </source>
</evidence>
<dbReference type="PANTHER" id="PTHR43374">
    <property type="entry name" value="FLAVIN PRENYLTRANSFERASE"/>
    <property type="match status" value="1"/>
</dbReference>
<feature type="coiled-coil region" evidence="3">
    <location>
        <begin position="453"/>
        <end position="480"/>
    </location>
</feature>
<keyword evidence="1" id="KW-0479">Metal-binding</keyword>
<proteinExistence type="predicted"/>
<dbReference type="PANTHER" id="PTHR43374:SF1">
    <property type="entry name" value="FLAVIN PRENYLTRANSFERASE PAD1, MITOCHONDRIAL"/>
    <property type="match status" value="1"/>
</dbReference>
<dbReference type="AlphaFoldDB" id="A0A8H7MCW8"/>
<dbReference type="Pfam" id="PF04082">
    <property type="entry name" value="Fungal_trans"/>
    <property type="match status" value="1"/>
</dbReference>
<dbReference type="PROSITE" id="PS50048">
    <property type="entry name" value="ZN2_CY6_FUNGAL_2"/>
    <property type="match status" value="1"/>
</dbReference>
<sequence>MEANSGRETSFSPVQFDPAEMDHLLRRKRKAREFKACYPCRQRKVKCDQGVPCKTCIDREHPELCISKPSAKRMDLGHGHLGATQAPAQSGQAKVISVSDWEGVVSTLKTIVTELAQLKSVIGQKQGHCCSHCQCQSRADDDEGEELGLVPSQGIHVATGCSGQTVYVGSNSFPAVATSISRDGEARAPLRELFANDVLPLFGLENESATYPFVDLWGLPHGSLSRVQELAAALPSDADCWTLLKSYKETSWVLFPVIEDVDELESELLQFLLARRASSGITERTIYGRRLHWVGLLFAVLASGSQCSGLSRGERELTSKVYVCCSAECLRITNFLSYSNHATIQTLVILTNVLSNNVNAGVAWSLLGLTIRLAQAQGCDQDHAEPPARRLWWFVVWQDSLISLTFDRPAATTASMPLPGAPLNPYVESMSLLSRAALAILGERRRRRRPLDDARALSRLAQLRQDIQAATRESSAAHLRDPSAARTRRQRLEAAAVHLHQAHIASELSRPVLLLTTTSAGSIHAVDADLLRSSCLAALAATVDAFLQLHDHTPFARRTWMAVYRALSCALLLGAVDDDRDGSNRELVARLVDVLADPAAELVDMSPAVGRAVEALRALFGLEDVPGKRGDRDEVGMRVGADGS</sequence>
<evidence type="ECO:0000256" key="1">
    <source>
        <dbReference type="ARBA" id="ARBA00022723"/>
    </source>
</evidence>
<dbReference type="InterPro" id="IPR001138">
    <property type="entry name" value="Zn2Cys6_DnaBD"/>
</dbReference>
<keyword evidence="2" id="KW-0539">Nucleus</keyword>
<comment type="caution">
    <text evidence="5">The sequence shown here is derived from an EMBL/GenBank/DDBJ whole genome shotgun (WGS) entry which is preliminary data.</text>
</comment>
<dbReference type="SMART" id="SM00906">
    <property type="entry name" value="Fungal_trans"/>
    <property type="match status" value="1"/>
</dbReference>
<reference evidence="5" key="2">
    <citation type="journal article" date="2018" name="DNA Res.">
        <title>Comparative genome and transcriptome analyses reveal adaptations to opportunistic infections in woody plant degrading pathogens of Botryosphaeriaceae.</title>
        <authorList>
            <person name="Yan J.Y."/>
            <person name="Zhao W.S."/>
            <person name="Chen Z."/>
            <person name="Xing Q.K."/>
            <person name="Zhang W."/>
            <person name="Chethana K.W.T."/>
            <person name="Xue M.F."/>
            <person name="Xu J.P."/>
            <person name="Phillips A.J.L."/>
            <person name="Wang Y."/>
            <person name="Liu J.H."/>
            <person name="Liu M."/>
            <person name="Zhou Y."/>
            <person name="Jayawardena R.S."/>
            <person name="Manawasinghe I.S."/>
            <person name="Huang J.B."/>
            <person name="Qiao G.H."/>
            <person name="Fu C.Y."/>
            <person name="Guo F.F."/>
            <person name="Dissanayake A.J."/>
            <person name="Peng Y.L."/>
            <person name="Hyde K.D."/>
            <person name="Li X.H."/>
        </authorList>
    </citation>
    <scope>NUCLEOTIDE SEQUENCE</scope>
    <source>
        <strain evidence="5">CSS-01s</strain>
    </source>
</reference>
<dbReference type="GO" id="GO:0000981">
    <property type="term" value="F:DNA-binding transcription factor activity, RNA polymerase II-specific"/>
    <property type="evidence" value="ECO:0007669"/>
    <property type="project" value="InterPro"/>
</dbReference>
<evidence type="ECO:0000259" key="4">
    <source>
        <dbReference type="PROSITE" id="PS50048"/>
    </source>
</evidence>
<dbReference type="CDD" id="cd00067">
    <property type="entry name" value="GAL4"/>
    <property type="match status" value="1"/>
</dbReference>
<reference evidence="5" key="1">
    <citation type="submission" date="2016-08" db="EMBL/GenBank/DDBJ databases">
        <authorList>
            <person name="Yan J."/>
        </authorList>
    </citation>
    <scope>NUCLEOTIDE SEQUENCE</scope>
    <source>
        <strain evidence="5">CSS-01s</strain>
    </source>
</reference>
<dbReference type="InterPro" id="IPR036864">
    <property type="entry name" value="Zn2-C6_fun-type_DNA-bd_sf"/>
</dbReference>
<dbReference type="SMART" id="SM00066">
    <property type="entry name" value="GAL4"/>
    <property type="match status" value="1"/>
</dbReference>
<evidence type="ECO:0000256" key="3">
    <source>
        <dbReference type="SAM" id="Coils"/>
    </source>
</evidence>
<keyword evidence="3" id="KW-0175">Coiled coil</keyword>
<accession>A0A8H7MCW8</accession>
<dbReference type="CDD" id="cd12148">
    <property type="entry name" value="fungal_TF_MHR"/>
    <property type="match status" value="1"/>
</dbReference>
<evidence type="ECO:0000256" key="2">
    <source>
        <dbReference type="ARBA" id="ARBA00023242"/>
    </source>
</evidence>
<dbReference type="EMBL" id="MDYX01000047">
    <property type="protein sequence ID" value="KAF9630969.1"/>
    <property type="molecule type" value="Genomic_DNA"/>
</dbReference>
<dbReference type="InterPro" id="IPR007219">
    <property type="entry name" value="XnlR_reg_dom"/>
</dbReference>
<organism evidence="5 6">
    <name type="scientific">Lasiodiplodia theobromae</name>
    <dbReference type="NCBI Taxonomy" id="45133"/>
    <lineage>
        <taxon>Eukaryota</taxon>
        <taxon>Fungi</taxon>
        <taxon>Dikarya</taxon>
        <taxon>Ascomycota</taxon>
        <taxon>Pezizomycotina</taxon>
        <taxon>Dothideomycetes</taxon>
        <taxon>Dothideomycetes incertae sedis</taxon>
        <taxon>Botryosphaeriales</taxon>
        <taxon>Botryosphaeriaceae</taxon>
        <taxon>Lasiodiplodia</taxon>
    </lineage>
</organism>
<evidence type="ECO:0000313" key="5">
    <source>
        <dbReference type="EMBL" id="KAF9630969.1"/>
    </source>
</evidence>
<dbReference type="Pfam" id="PF00172">
    <property type="entry name" value="Zn_clus"/>
    <property type="match status" value="1"/>
</dbReference>
<dbReference type="GO" id="GO:0006351">
    <property type="term" value="P:DNA-templated transcription"/>
    <property type="evidence" value="ECO:0007669"/>
    <property type="project" value="InterPro"/>
</dbReference>
<dbReference type="InterPro" id="IPR004507">
    <property type="entry name" value="UbiX-like"/>
</dbReference>
<dbReference type="PROSITE" id="PS00463">
    <property type="entry name" value="ZN2_CY6_FUNGAL_1"/>
    <property type="match status" value="1"/>
</dbReference>
<gene>
    <name evidence="5" type="ORF">BFW01_g1841</name>
</gene>
<dbReference type="GO" id="GO:0003677">
    <property type="term" value="F:DNA binding"/>
    <property type="evidence" value="ECO:0007669"/>
    <property type="project" value="InterPro"/>
</dbReference>